<name>A0A9W7DSX5_9STRA</name>
<organism evidence="2 3">
    <name type="scientific">Triparma strigata</name>
    <dbReference type="NCBI Taxonomy" id="1606541"/>
    <lineage>
        <taxon>Eukaryota</taxon>
        <taxon>Sar</taxon>
        <taxon>Stramenopiles</taxon>
        <taxon>Ochrophyta</taxon>
        <taxon>Bolidophyceae</taxon>
        <taxon>Parmales</taxon>
        <taxon>Triparmaceae</taxon>
        <taxon>Triparma</taxon>
    </lineage>
</organism>
<dbReference type="AlphaFoldDB" id="A0A9W7DSX5"/>
<proteinExistence type="predicted"/>
<sequence length="360" mass="40291">MAKYQNSRYYPGRILADNADGTYNIKYEDGSLENGVKKFLVRDREDKKISQSTTAKDAVGKREHKPTEPSPQGNRSIIKPTKIITHKSHHRASLVNKALSPKKKANQSSPAVFEKDEVLMPLPLDTHVYFRYNFKSKATHHGIVVAVDDASEEYTIKMRNGKIMNHIKRRHIRVRDPGHSDTESEEEDGEVDVGTARRKTSSGESISPGVRARTVSGESPRTINRTLSAHRMMPKAYSKVATPQNAAFSRKLKHADSFNPDSSNLDPLIVGLAVEFKTRASSKTMHHGTVTRINSERDEYDIYCEDEDGKTFENIKRFNVRYNVAGNEAEESEDSDDDDWINAQKPLEGYEGAGGGVGKG</sequence>
<feature type="compositionally biased region" description="Gly residues" evidence="1">
    <location>
        <begin position="351"/>
        <end position="360"/>
    </location>
</feature>
<accession>A0A9W7DSX5</accession>
<evidence type="ECO:0000313" key="2">
    <source>
        <dbReference type="EMBL" id="GMH53090.1"/>
    </source>
</evidence>
<feature type="compositionally biased region" description="Basic and acidic residues" evidence="1">
    <location>
        <begin position="58"/>
        <end position="67"/>
    </location>
</feature>
<dbReference type="Gene3D" id="2.30.30.140">
    <property type="match status" value="1"/>
</dbReference>
<gene>
    <name evidence="2" type="ORF">TrST_g11055</name>
</gene>
<keyword evidence="3" id="KW-1185">Reference proteome</keyword>
<evidence type="ECO:0000256" key="1">
    <source>
        <dbReference type="SAM" id="MobiDB-lite"/>
    </source>
</evidence>
<evidence type="ECO:0008006" key="4">
    <source>
        <dbReference type="Google" id="ProtNLM"/>
    </source>
</evidence>
<evidence type="ECO:0000313" key="3">
    <source>
        <dbReference type="Proteomes" id="UP001165085"/>
    </source>
</evidence>
<protein>
    <recommendedName>
        <fullName evidence="4">Tudor domain-containing protein</fullName>
    </recommendedName>
</protein>
<feature type="region of interest" description="Disordered" evidence="1">
    <location>
        <begin position="43"/>
        <end position="77"/>
    </location>
</feature>
<reference evidence="3" key="1">
    <citation type="journal article" date="2023" name="Commun. Biol.">
        <title>Genome analysis of Parmales, the sister group of diatoms, reveals the evolutionary specialization of diatoms from phago-mixotrophs to photoautotrophs.</title>
        <authorList>
            <person name="Ban H."/>
            <person name="Sato S."/>
            <person name="Yoshikawa S."/>
            <person name="Yamada K."/>
            <person name="Nakamura Y."/>
            <person name="Ichinomiya M."/>
            <person name="Sato N."/>
            <person name="Blanc-Mathieu R."/>
            <person name="Endo H."/>
            <person name="Kuwata A."/>
            <person name="Ogata H."/>
        </authorList>
    </citation>
    <scope>NUCLEOTIDE SEQUENCE [LARGE SCALE GENOMIC DNA]</scope>
    <source>
        <strain evidence="3">NIES 3701</strain>
    </source>
</reference>
<feature type="region of interest" description="Disordered" evidence="1">
    <location>
        <begin position="173"/>
        <end position="218"/>
    </location>
</feature>
<dbReference type="EMBL" id="BRXY01000016">
    <property type="protein sequence ID" value="GMH53090.1"/>
    <property type="molecule type" value="Genomic_DNA"/>
</dbReference>
<comment type="caution">
    <text evidence="2">The sequence shown here is derived from an EMBL/GenBank/DDBJ whole genome shotgun (WGS) entry which is preliminary data.</text>
</comment>
<dbReference type="Proteomes" id="UP001165085">
    <property type="component" value="Unassembled WGS sequence"/>
</dbReference>
<feature type="region of interest" description="Disordered" evidence="1">
    <location>
        <begin position="327"/>
        <end position="360"/>
    </location>
</feature>
<feature type="compositionally biased region" description="Acidic residues" evidence="1">
    <location>
        <begin position="328"/>
        <end position="340"/>
    </location>
</feature>